<gene>
    <name evidence="14" type="primary">serB</name>
    <name evidence="14" type="ORF">DC496_03100</name>
</gene>
<evidence type="ECO:0000256" key="11">
    <source>
        <dbReference type="ARBA" id="ARBA00048138"/>
    </source>
</evidence>
<accession>A0AAW7LJJ0</accession>
<keyword evidence="9" id="KW-0718">Serine biosynthesis</keyword>
<dbReference type="GO" id="GO:0000287">
    <property type="term" value="F:magnesium ion binding"/>
    <property type="evidence" value="ECO:0007669"/>
    <property type="project" value="TreeGrafter"/>
</dbReference>
<feature type="active site" description="Proton donor" evidence="13">
    <location>
        <position position="51"/>
    </location>
</feature>
<dbReference type="InterPro" id="IPR050582">
    <property type="entry name" value="HAD-like_SerB"/>
</dbReference>
<comment type="cofactor">
    <cofactor evidence="1">
        <name>Mg(2+)</name>
        <dbReference type="ChEBI" id="CHEBI:18420"/>
    </cofactor>
</comment>
<evidence type="ECO:0000256" key="8">
    <source>
        <dbReference type="ARBA" id="ARBA00022842"/>
    </source>
</evidence>
<dbReference type="PANTHER" id="PTHR43344:SF2">
    <property type="entry name" value="PHOSPHOSERINE PHOSPHATASE"/>
    <property type="match status" value="1"/>
</dbReference>
<evidence type="ECO:0000256" key="10">
    <source>
        <dbReference type="ARBA" id="ARBA00031693"/>
    </source>
</evidence>
<dbReference type="GO" id="GO:0036424">
    <property type="term" value="F:L-phosphoserine phosphatase activity"/>
    <property type="evidence" value="ECO:0007669"/>
    <property type="project" value="InterPro"/>
</dbReference>
<proteinExistence type="inferred from homology"/>
<dbReference type="SFLD" id="SFLDF00029">
    <property type="entry name" value="phosphoserine_phosphatase"/>
    <property type="match status" value="1"/>
</dbReference>
<evidence type="ECO:0000256" key="13">
    <source>
        <dbReference type="PIRSR" id="PIRSR604469-1"/>
    </source>
</evidence>
<evidence type="ECO:0000313" key="15">
    <source>
        <dbReference type="Proteomes" id="UP001169990"/>
    </source>
</evidence>
<dbReference type="EC" id="3.1.3.3" evidence="4"/>
<dbReference type="Pfam" id="PF12710">
    <property type="entry name" value="HAD"/>
    <property type="match status" value="1"/>
</dbReference>
<keyword evidence="7" id="KW-0378">Hydrolase</keyword>
<comment type="similarity">
    <text evidence="3">Belongs to the HAD-like hydrolase superfamily. SerB family.</text>
</comment>
<protein>
    <recommendedName>
        <fullName evidence="4">phosphoserine phosphatase</fullName>
        <ecNumber evidence="4">3.1.3.3</ecNumber>
    </recommendedName>
    <alternativeName>
        <fullName evidence="10">O-phosphoserine phosphohydrolase</fullName>
    </alternativeName>
</protein>
<dbReference type="InterPro" id="IPR036412">
    <property type="entry name" value="HAD-like_sf"/>
</dbReference>
<dbReference type="CDD" id="cd07500">
    <property type="entry name" value="HAD_PSP"/>
    <property type="match status" value="1"/>
</dbReference>
<keyword evidence="8" id="KW-0460">Magnesium</keyword>
<evidence type="ECO:0000256" key="9">
    <source>
        <dbReference type="ARBA" id="ARBA00023299"/>
    </source>
</evidence>
<evidence type="ECO:0000256" key="4">
    <source>
        <dbReference type="ARBA" id="ARBA00012640"/>
    </source>
</evidence>
<keyword evidence="5" id="KW-0028">Amino-acid biosynthesis</keyword>
<evidence type="ECO:0000256" key="5">
    <source>
        <dbReference type="ARBA" id="ARBA00022605"/>
    </source>
</evidence>
<comment type="catalytic activity">
    <reaction evidence="12">
        <text>O-phospho-D-serine + H2O = D-serine + phosphate</text>
        <dbReference type="Rhea" id="RHEA:24873"/>
        <dbReference type="ChEBI" id="CHEBI:15377"/>
        <dbReference type="ChEBI" id="CHEBI:35247"/>
        <dbReference type="ChEBI" id="CHEBI:43474"/>
        <dbReference type="ChEBI" id="CHEBI:58680"/>
        <dbReference type="EC" id="3.1.3.3"/>
    </reaction>
</comment>
<dbReference type="PANTHER" id="PTHR43344">
    <property type="entry name" value="PHOSPHOSERINE PHOSPHATASE"/>
    <property type="match status" value="1"/>
</dbReference>
<dbReference type="InterPro" id="IPR004469">
    <property type="entry name" value="PSP"/>
</dbReference>
<dbReference type="Gene3D" id="3.40.50.1000">
    <property type="entry name" value="HAD superfamily/HAD-like"/>
    <property type="match status" value="1"/>
</dbReference>
<reference evidence="14" key="2">
    <citation type="journal article" date="2022" name="3 Biotech.">
        <title>Isomaltooligosaccharides utilization and genomic characterization of human infant anti-inflammatory Bifidobacterium longum and Bifidobacterium breve strains.</title>
        <authorList>
            <person name="Sharma S."/>
            <person name="Singh S."/>
            <person name="Chaudhary V."/>
            <person name="Mantri S."/>
            <person name="Chander A."/>
            <person name="Maurya R."/>
            <person name="Rajarammohan S."/>
            <person name="Singh R.P."/>
            <person name="Rishi P."/>
            <person name="Bishnoi M."/>
            <person name="Bhadada S.K."/>
            <person name="Kondepudi K.K."/>
        </authorList>
    </citation>
    <scope>NUCLEOTIDE SEQUENCE</scope>
    <source>
        <strain evidence="14">Bif11</strain>
    </source>
</reference>
<dbReference type="NCBIfam" id="TIGR01488">
    <property type="entry name" value="HAD-SF-IB"/>
    <property type="match status" value="1"/>
</dbReference>
<dbReference type="SUPFAM" id="SSF56784">
    <property type="entry name" value="HAD-like"/>
    <property type="match status" value="1"/>
</dbReference>
<organism evidence="14 15">
    <name type="scientific">Bifidobacterium breve</name>
    <dbReference type="NCBI Taxonomy" id="1685"/>
    <lineage>
        <taxon>Bacteria</taxon>
        <taxon>Bacillati</taxon>
        <taxon>Actinomycetota</taxon>
        <taxon>Actinomycetes</taxon>
        <taxon>Bifidobacteriales</taxon>
        <taxon>Bifidobacteriaceae</taxon>
        <taxon>Bifidobacterium</taxon>
    </lineage>
</organism>
<dbReference type="SFLD" id="SFLDG01137">
    <property type="entry name" value="C1.6.1:_Phosphoserine_Phosphat"/>
    <property type="match status" value="1"/>
</dbReference>
<dbReference type="Proteomes" id="UP001169990">
    <property type="component" value="Unassembled WGS sequence"/>
</dbReference>
<reference evidence="14" key="1">
    <citation type="submission" date="2018-05" db="EMBL/GenBank/DDBJ databases">
        <authorList>
            <person name="Kondepudi K.K."/>
            <person name="Singh S."/>
            <person name="Chaudhry V."/>
            <person name="Mantri S."/>
            <person name="Bhadada S."/>
            <person name="Bishnoi M."/>
            <person name="Kaur J."/>
            <person name="Sharma S."/>
            <person name="Bhatia R."/>
        </authorList>
    </citation>
    <scope>NUCLEOTIDE SEQUENCE</scope>
    <source>
        <strain evidence="14">Bif11</strain>
    </source>
</reference>
<dbReference type="GO" id="GO:0006564">
    <property type="term" value="P:L-serine biosynthetic process"/>
    <property type="evidence" value="ECO:0007669"/>
    <property type="project" value="UniProtKB-KW"/>
</dbReference>
<evidence type="ECO:0000256" key="3">
    <source>
        <dbReference type="ARBA" id="ARBA00009184"/>
    </source>
</evidence>
<dbReference type="SFLD" id="SFLDG01136">
    <property type="entry name" value="C1.6:_Phosphoserine_Phosphatas"/>
    <property type="match status" value="1"/>
</dbReference>
<dbReference type="SFLD" id="SFLDS00003">
    <property type="entry name" value="Haloacid_Dehalogenase"/>
    <property type="match status" value="1"/>
</dbReference>
<dbReference type="GO" id="GO:0005737">
    <property type="term" value="C:cytoplasm"/>
    <property type="evidence" value="ECO:0007669"/>
    <property type="project" value="TreeGrafter"/>
</dbReference>
<keyword evidence="6" id="KW-0479">Metal-binding</keyword>
<comment type="catalytic activity">
    <reaction evidence="11">
        <text>O-phospho-L-serine + H2O = L-serine + phosphate</text>
        <dbReference type="Rhea" id="RHEA:21208"/>
        <dbReference type="ChEBI" id="CHEBI:15377"/>
        <dbReference type="ChEBI" id="CHEBI:33384"/>
        <dbReference type="ChEBI" id="CHEBI:43474"/>
        <dbReference type="ChEBI" id="CHEBI:57524"/>
        <dbReference type="EC" id="3.1.3.3"/>
    </reaction>
</comment>
<evidence type="ECO:0000256" key="1">
    <source>
        <dbReference type="ARBA" id="ARBA00001946"/>
    </source>
</evidence>
<evidence type="ECO:0000313" key="14">
    <source>
        <dbReference type="EMBL" id="MDN4187373.1"/>
    </source>
</evidence>
<feature type="active site" description="Nucleophile" evidence="13">
    <location>
        <position position="49"/>
    </location>
</feature>
<dbReference type="NCBIfam" id="TIGR00338">
    <property type="entry name" value="serB"/>
    <property type="match status" value="1"/>
</dbReference>
<evidence type="ECO:0000256" key="6">
    <source>
        <dbReference type="ARBA" id="ARBA00022723"/>
    </source>
</evidence>
<evidence type="ECO:0000256" key="7">
    <source>
        <dbReference type="ARBA" id="ARBA00022801"/>
    </source>
</evidence>
<dbReference type="EMBL" id="QELD01000004">
    <property type="protein sequence ID" value="MDN4187373.1"/>
    <property type="molecule type" value="Genomic_DNA"/>
</dbReference>
<comment type="pathway">
    <text evidence="2">Amino-acid biosynthesis; L-serine biosynthesis; L-serine from 3-phospho-D-glycerate: step 3/3.</text>
</comment>
<sequence length="250" mass="27036">MSQGFSRIESMTQEDVHFIDKSAESEVGALGGSTIPVPTLAEPGLLVMDVDSTLIDEEVIDELGEAAGSGEEIAKVTERAMRGELEFCDALRARVALLEGLPVSVFDTVHDKLHFTKGALELIDTLHAHGWKVGVVSGGFHEVVDKLAAEGHIDYWIANRLEVADGRLTGKVLGEIVCKTVKLHALREWAKQLDIPMSQTVAVGDGANDIPMIQAASLGIAFCAKPKTQVAADEAINDRDLMHVLDYLRR</sequence>
<comment type="caution">
    <text evidence="14">The sequence shown here is derived from an EMBL/GenBank/DDBJ whole genome shotgun (WGS) entry which is preliminary data.</text>
</comment>
<dbReference type="InterPro" id="IPR023214">
    <property type="entry name" value="HAD_sf"/>
</dbReference>
<dbReference type="AlphaFoldDB" id="A0AAW7LJJ0"/>
<evidence type="ECO:0000256" key="12">
    <source>
        <dbReference type="ARBA" id="ARBA00048523"/>
    </source>
</evidence>
<name>A0AAW7LJJ0_BIFBR</name>
<evidence type="ECO:0000256" key="2">
    <source>
        <dbReference type="ARBA" id="ARBA00005135"/>
    </source>
</evidence>